<proteinExistence type="predicted"/>
<dbReference type="AlphaFoldDB" id="A0AAW1HJK5"/>
<evidence type="ECO:0000256" key="1">
    <source>
        <dbReference type="SAM" id="MobiDB-lite"/>
    </source>
</evidence>
<dbReference type="EMBL" id="JBDFQZ010000011">
    <property type="protein sequence ID" value="KAK9676551.1"/>
    <property type="molecule type" value="Genomic_DNA"/>
</dbReference>
<feature type="region of interest" description="Disordered" evidence="1">
    <location>
        <begin position="364"/>
        <end position="385"/>
    </location>
</feature>
<dbReference type="InterPro" id="IPR039300">
    <property type="entry name" value="JASON"/>
</dbReference>
<feature type="region of interest" description="Disordered" evidence="1">
    <location>
        <begin position="273"/>
        <end position="310"/>
    </location>
</feature>
<reference evidence="2" key="1">
    <citation type="submission" date="2024-03" db="EMBL/GenBank/DDBJ databases">
        <title>WGS assembly of Saponaria officinalis var. Norfolk2.</title>
        <authorList>
            <person name="Jenkins J."/>
            <person name="Shu S."/>
            <person name="Grimwood J."/>
            <person name="Barry K."/>
            <person name="Goodstein D."/>
            <person name="Schmutz J."/>
            <person name="Leebens-Mack J."/>
            <person name="Osbourn A."/>
        </authorList>
    </citation>
    <scope>NUCLEOTIDE SEQUENCE [LARGE SCALE GENOMIC DNA]</scope>
    <source>
        <strain evidence="2">JIC</strain>
    </source>
</reference>
<evidence type="ECO:0008006" key="4">
    <source>
        <dbReference type="Google" id="ProtNLM"/>
    </source>
</evidence>
<dbReference type="GO" id="GO:0007142">
    <property type="term" value="P:male meiosis II"/>
    <property type="evidence" value="ECO:0007669"/>
    <property type="project" value="InterPro"/>
</dbReference>
<feature type="compositionally biased region" description="Basic and acidic residues" evidence="1">
    <location>
        <begin position="273"/>
        <end position="285"/>
    </location>
</feature>
<evidence type="ECO:0000313" key="3">
    <source>
        <dbReference type="Proteomes" id="UP001443914"/>
    </source>
</evidence>
<keyword evidence="3" id="KW-1185">Reference proteome</keyword>
<dbReference type="Proteomes" id="UP001443914">
    <property type="component" value="Unassembled WGS sequence"/>
</dbReference>
<evidence type="ECO:0000313" key="2">
    <source>
        <dbReference type="EMBL" id="KAK9676551.1"/>
    </source>
</evidence>
<organism evidence="2 3">
    <name type="scientific">Saponaria officinalis</name>
    <name type="common">Common soapwort</name>
    <name type="synonym">Lychnis saponaria</name>
    <dbReference type="NCBI Taxonomy" id="3572"/>
    <lineage>
        <taxon>Eukaryota</taxon>
        <taxon>Viridiplantae</taxon>
        <taxon>Streptophyta</taxon>
        <taxon>Embryophyta</taxon>
        <taxon>Tracheophyta</taxon>
        <taxon>Spermatophyta</taxon>
        <taxon>Magnoliopsida</taxon>
        <taxon>eudicotyledons</taxon>
        <taxon>Gunneridae</taxon>
        <taxon>Pentapetalae</taxon>
        <taxon>Caryophyllales</taxon>
        <taxon>Caryophyllaceae</taxon>
        <taxon>Caryophylleae</taxon>
        <taxon>Saponaria</taxon>
    </lineage>
</organism>
<sequence length="446" mass="50282">MPLTYCDVFSFLWRSIQSMTCFFDCFRIRNDHRRHRPQLLNSSPSAARDDVDGKIRISSLFATEEEEDCVVKERENLVRRVSRPEIDAGLLEELQCDVGTLLCNTNFEHVKLLKACGTLPETPAEIRKAVKFSERVEIADMRNPLALRALQSSPDTPASIRKEEFLAETSRSENSDSGVESSPETPEEMQKIEFTFGISEKSDVQEPRSMLKASPYPTPRRITDDMQTPGTVYATNMKNLTVGNARIRCQYVYTVLNPIDSLHQLHDFSEEHSATHLTSNHEKESLLQPGDTTPLPPKGSNEESVNEDTLGDVSLSSWLKPPLANGGNDRHNQEAASMREPNIRDTPHIIDLVAAHWNEQEDTPHIQPKWRGGNGIPNSTTKYKEDQKVRWRATPFEERLEKALTEETCVSQRKPVTGSPIIFEESEGQDTATPQVQTAPKSVVSL</sequence>
<feature type="compositionally biased region" description="Polar residues" evidence="1">
    <location>
        <begin position="429"/>
        <end position="446"/>
    </location>
</feature>
<feature type="compositionally biased region" description="Basic and acidic residues" evidence="1">
    <location>
        <begin position="165"/>
        <end position="174"/>
    </location>
</feature>
<accession>A0AAW1HJK5</accession>
<dbReference type="PANTHER" id="PTHR33318:SF7">
    <property type="entry name" value="PROTEIN JASON"/>
    <property type="match status" value="1"/>
</dbReference>
<name>A0AAW1HJK5_SAPOF</name>
<gene>
    <name evidence="2" type="ORF">RND81_11G084600</name>
</gene>
<protein>
    <recommendedName>
        <fullName evidence="4">Protein JASON</fullName>
    </recommendedName>
</protein>
<comment type="caution">
    <text evidence="2">The sequence shown here is derived from an EMBL/GenBank/DDBJ whole genome shotgun (WGS) entry which is preliminary data.</text>
</comment>
<feature type="compositionally biased region" description="Polar residues" evidence="1">
    <location>
        <begin position="175"/>
        <end position="184"/>
    </location>
</feature>
<dbReference type="PANTHER" id="PTHR33318">
    <property type="entry name" value="ASPARTYL/GLUTAMYL-TRNA(ASN/GLN) AMIDOTRANSFERASE SUBUNIT"/>
    <property type="match status" value="1"/>
</dbReference>
<feature type="region of interest" description="Disordered" evidence="1">
    <location>
        <begin position="165"/>
        <end position="228"/>
    </location>
</feature>
<feature type="region of interest" description="Disordered" evidence="1">
    <location>
        <begin position="424"/>
        <end position="446"/>
    </location>
</feature>